<dbReference type="Pfam" id="PF01408">
    <property type="entry name" value="GFO_IDH_MocA"/>
    <property type="match status" value="1"/>
</dbReference>
<dbReference type="AlphaFoldDB" id="A0ABD5YTE4"/>
<dbReference type="InterPro" id="IPR036291">
    <property type="entry name" value="NAD(P)-bd_dom_sf"/>
</dbReference>
<organism evidence="4 5">
    <name type="scientific">Halocatena marina</name>
    <dbReference type="NCBI Taxonomy" id="2934937"/>
    <lineage>
        <taxon>Archaea</taxon>
        <taxon>Methanobacteriati</taxon>
        <taxon>Methanobacteriota</taxon>
        <taxon>Stenosarchaea group</taxon>
        <taxon>Halobacteria</taxon>
        <taxon>Halobacteriales</taxon>
        <taxon>Natronomonadaceae</taxon>
        <taxon>Halocatena</taxon>
    </lineage>
</organism>
<dbReference type="GO" id="GO:0016491">
    <property type="term" value="F:oxidoreductase activity"/>
    <property type="evidence" value="ECO:0007669"/>
    <property type="project" value="UniProtKB-KW"/>
</dbReference>
<evidence type="ECO:0000259" key="3">
    <source>
        <dbReference type="Pfam" id="PF22725"/>
    </source>
</evidence>
<feature type="domain" description="Gfo/Idh/MocA-like oxidoreductase N-terminal" evidence="2">
    <location>
        <begin position="6"/>
        <end position="123"/>
    </location>
</feature>
<dbReference type="Proteomes" id="UP001596417">
    <property type="component" value="Unassembled WGS sequence"/>
</dbReference>
<evidence type="ECO:0000256" key="1">
    <source>
        <dbReference type="ARBA" id="ARBA00023002"/>
    </source>
</evidence>
<evidence type="ECO:0000259" key="2">
    <source>
        <dbReference type="Pfam" id="PF01408"/>
    </source>
</evidence>
<dbReference type="EMBL" id="JBHTAX010000001">
    <property type="protein sequence ID" value="MFC7189735.1"/>
    <property type="molecule type" value="Genomic_DNA"/>
</dbReference>
<gene>
    <name evidence="4" type="ORF">ACFQL7_07600</name>
</gene>
<protein>
    <submittedName>
        <fullName evidence="4">Gfo/Idh/MocA family protein</fullName>
    </submittedName>
</protein>
<accession>A0ABD5YTE4</accession>
<dbReference type="PANTHER" id="PTHR43818">
    <property type="entry name" value="BCDNA.GH03377"/>
    <property type="match status" value="1"/>
</dbReference>
<keyword evidence="1" id="KW-0560">Oxidoreductase</keyword>
<dbReference type="RefSeq" id="WP_264554793.1">
    <property type="nucleotide sequence ID" value="NZ_CP109979.1"/>
</dbReference>
<comment type="caution">
    <text evidence="4">The sequence shown here is derived from an EMBL/GenBank/DDBJ whole genome shotgun (WGS) entry which is preliminary data.</text>
</comment>
<dbReference type="GeneID" id="76199292"/>
<dbReference type="InterPro" id="IPR050463">
    <property type="entry name" value="Gfo/Idh/MocA_oxidrdct_glycsds"/>
</dbReference>
<keyword evidence="5" id="KW-1185">Reference proteome</keyword>
<dbReference type="InterPro" id="IPR000683">
    <property type="entry name" value="Gfo/Idh/MocA-like_OxRdtase_N"/>
</dbReference>
<feature type="domain" description="GFO/IDH/MocA-like oxidoreductase" evidence="3">
    <location>
        <begin position="135"/>
        <end position="281"/>
    </location>
</feature>
<dbReference type="Gene3D" id="3.30.360.10">
    <property type="entry name" value="Dihydrodipicolinate Reductase, domain 2"/>
    <property type="match status" value="1"/>
</dbReference>
<dbReference type="SUPFAM" id="SSF51735">
    <property type="entry name" value="NAD(P)-binding Rossmann-fold domains"/>
    <property type="match status" value="1"/>
</dbReference>
<dbReference type="Pfam" id="PF22725">
    <property type="entry name" value="GFO_IDH_MocA_C3"/>
    <property type="match status" value="1"/>
</dbReference>
<name>A0ABD5YTE4_9EURY</name>
<proteinExistence type="predicted"/>
<evidence type="ECO:0000313" key="5">
    <source>
        <dbReference type="Proteomes" id="UP001596417"/>
    </source>
</evidence>
<dbReference type="SUPFAM" id="SSF55347">
    <property type="entry name" value="Glyceraldehyde-3-phosphate dehydrogenase-like, C-terminal domain"/>
    <property type="match status" value="1"/>
</dbReference>
<dbReference type="PANTHER" id="PTHR43818:SF11">
    <property type="entry name" value="BCDNA.GH03377"/>
    <property type="match status" value="1"/>
</dbReference>
<evidence type="ECO:0000313" key="4">
    <source>
        <dbReference type="EMBL" id="MFC7189735.1"/>
    </source>
</evidence>
<reference evidence="4 5" key="1">
    <citation type="journal article" date="2019" name="Int. J. Syst. Evol. Microbiol.">
        <title>The Global Catalogue of Microorganisms (GCM) 10K type strain sequencing project: providing services to taxonomists for standard genome sequencing and annotation.</title>
        <authorList>
            <consortium name="The Broad Institute Genomics Platform"/>
            <consortium name="The Broad Institute Genome Sequencing Center for Infectious Disease"/>
            <person name="Wu L."/>
            <person name="Ma J."/>
        </authorList>
    </citation>
    <scope>NUCLEOTIDE SEQUENCE [LARGE SCALE GENOMIC DNA]</scope>
    <source>
        <strain evidence="4 5">RDMS1</strain>
    </source>
</reference>
<sequence>MSFDTVRVGIVGAGNRGQQHASEYERVDSAEIAAVADIDEEAATALAREHGTERVYTDYREMLDDAAIDAISVCVHNNLHAPVSIDALEAGKHVFCEKPMAGSYADARRMSEAAKTNNRQLGVQNVRLFEPETTAAERLISRGKLGDIAYARSVFNRRRGRPYIDGYGTPSFVHDRTAGGGAVFDIGTYVIGRMLLLLGNPSVERVTGQTWNFTDDQLSEEMVGDNADTYHSRLDETDYSLEDCGVGTVRLEDGTRLDVHTAWHTYAPDEPEYVAGSTGSVQLDPFEFRTTIDDYEATVDLDIENYEARHGLLESETGYDIGERLNQFDHWIQTLCGAVDPVPTGEIALRSMLIMEGIYLSEKAGRELSAEEVAERSESTAMEP</sequence>
<dbReference type="Gene3D" id="3.40.50.720">
    <property type="entry name" value="NAD(P)-binding Rossmann-like Domain"/>
    <property type="match status" value="1"/>
</dbReference>
<dbReference type="InterPro" id="IPR055170">
    <property type="entry name" value="GFO_IDH_MocA-like_dom"/>
</dbReference>